<dbReference type="Proteomes" id="UP000192674">
    <property type="component" value="Unassembled WGS sequence"/>
</dbReference>
<dbReference type="GO" id="GO:1990189">
    <property type="term" value="F:protein N-terminal-serine acetyltransferase activity"/>
    <property type="evidence" value="ECO:0007669"/>
    <property type="project" value="TreeGrafter"/>
</dbReference>
<evidence type="ECO:0000313" key="3">
    <source>
        <dbReference type="Proteomes" id="UP000192674"/>
    </source>
</evidence>
<dbReference type="Gene3D" id="3.40.630.30">
    <property type="match status" value="1"/>
</dbReference>
<dbReference type="SUPFAM" id="SSF55729">
    <property type="entry name" value="Acyl-CoA N-acyltransferases (Nat)"/>
    <property type="match status" value="1"/>
</dbReference>
<keyword evidence="3" id="KW-1185">Reference proteome</keyword>
<dbReference type="EMBL" id="FWXV01000002">
    <property type="protein sequence ID" value="SMC97929.1"/>
    <property type="molecule type" value="Genomic_DNA"/>
</dbReference>
<sequence length="212" mass="23838">MDPWPLRNLVIRTPRLELRPDDDAGLFELVEVAKAGVHAPDKMPFGVPWTDRPPIEWVKFYWGQRAAFSPDDWSLNFLTRVDGRVVGMQGAVAKDFAVTREIHTGSWLGLAHQGKGYGTEMRAAVVMFAFDYLGAERMTSAAHSDNRASHTVSRKLGYRPDGVERQSIKGKLVFNERLALTPEQFVRPEWSIEVDGLDGCRSLLVSEPLGRM</sequence>
<dbReference type="RefSeq" id="WP_084427468.1">
    <property type="nucleotide sequence ID" value="NZ_FWXV01000002.1"/>
</dbReference>
<accession>A0A1Y5XJ32</accession>
<dbReference type="AlphaFoldDB" id="A0A1Y5XJ32"/>
<dbReference type="Pfam" id="PF13302">
    <property type="entry name" value="Acetyltransf_3"/>
    <property type="match status" value="1"/>
</dbReference>
<dbReference type="PROSITE" id="PS51186">
    <property type="entry name" value="GNAT"/>
    <property type="match status" value="1"/>
</dbReference>
<evidence type="ECO:0000313" key="2">
    <source>
        <dbReference type="EMBL" id="SMC97929.1"/>
    </source>
</evidence>
<dbReference type="GO" id="GO:0008999">
    <property type="term" value="F:protein-N-terminal-alanine acetyltransferase activity"/>
    <property type="evidence" value="ECO:0007669"/>
    <property type="project" value="TreeGrafter"/>
</dbReference>
<dbReference type="GO" id="GO:0005737">
    <property type="term" value="C:cytoplasm"/>
    <property type="evidence" value="ECO:0007669"/>
    <property type="project" value="TreeGrafter"/>
</dbReference>
<gene>
    <name evidence="2" type="ORF">SAMN05661093_03480</name>
</gene>
<dbReference type="PANTHER" id="PTHR43441">
    <property type="entry name" value="RIBOSOMAL-PROTEIN-SERINE ACETYLTRANSFERASE"/>
    <property type="match status" value="1"/>
</dbReference>
<evidence type="ECO:0000259" key="1">
    <source>
        <dbReference type="PROSITE" id="PS51186"/>
    </source>
</evidence>
<organism evidence="2 3">
    <name type="scientific">Kibdelosporangium aridum</name>
    <dbReference type="NCBI Taxonomy" id="2030"/>
    <lineage>
        <taxon>Bacteria</taxon>
        <taxon>Bacillati</taxon>
        <taxon>Actinomycetota</taxon>
        <taxon>Actinomycetes</taxon>
        <taxon>Pseudonocardiales</taxon>
        <taxon>Pseudonocardiaceae</taxon>
        <taxon>Kibdelosporangium</taxon>
    </lineage>
</organism>
<name>A0A1Y5XJ32_KIBAR</name>
<dbReference type="OrthoDB" id="3466127at2"/>
<dbReference type="InterPro" id="IPR051908">
    <property type="entry name" value="Ribosomal_N-acetyltransferase"/>
</dbReference>
<dbReference type="PANTHER" id="PTHR43441:SF11">
    <property type="entry name" value="RIBOSOMAL-PROTEIN-SERINE ACETYLTRANSFERASE"/>
    <property type="match status" value="1"/>
</dbReference>
<feature type="domain" description="N-acetyltransferase" evidence="1">
    <location>
        <begin position="16"/>
        <end position="181"/>
    </location>
</feature>
<dbReference type="InterPro" id="IPR000182">
    <property type="entry name" value="GNAT_dom"/>
</dbReference>
<protein>
    <submittedName>
        <fullName evidence="2">Protein N-acetyltransferase, RimJ/RimL family</fullName>
    </submittedName>
</protein>
<proteinExistence type="predicted"/>
<reference evidence="2 3" key="1">
    <citation type="submission" date="2017-04" db="EMBL/GenBank/DDBJ databases">
        <authorList>
            <person name="Afonso C.L."/>
            <person name="Miller P.J."/>
            <person name="Scott M.A."/>
            <person name="Spackman E."/>
            <person name="Goraichik I."/>
            <person name="Dimitrov K.M."/>
            <person name="Suarez D.L."/>
            <person name="Swayne D.E."/>
        </authorList>
    </citation>
    <scope>NUCLEOTIDE SEQUENCE [LARGE SCALE GENOMIC DNA]</scope>
    <source>
        <strain evidence="2 3">DSM 43828</strain>
    </source>
</reference>
<dbReference type="InterPro" id="IPR016181">
    <property type="entry name" value="Acyl_CoA_acyltransferase"/>
</dbReference>
<keyword evidence="2" id="KW-0808">Transferase</keyword>